<evidence type="ECO:0000313" key="2">
    <source>
        <dbReference type="Proteomes" id="UP000789405"/>
    </source>
</evidence>
<protein>
    <submittedName>
        <fullName evidence="1">3986_t:CDS:1</fullName>
    </submittedName>
</protein>
<dbReference type="Proteomes" id="UP000789405">
    <property type="component" value="Unassembled WGS sequence"/>
</dbReference>
<proteinExistence type="predicted"/>
<accession>A0A9N9JEU1</accession>
<comment type="caution">
    <text evidence="1">The sequence shown here is derived from an EMBL/GenBank/DDBJ whole genome shotgun (WGS) entry which is preliminary data.</text>
</comment>
<organism evidence="1 2">
    <name type="scientific">Dentiscutata erythropus</name>
    <dbReference type="NCBI Taxonomy" id="1348616"/>
    <lineage>
        <taxon>Eukaryota</taxon>
        <taxon>Fungi</taxon>
        <taxon>Fungi incertae sedis</taxon>
        <taxon>Mucoromycota</taxon>
        <taxon>Glomeromycotina</taxon>
        <taxon>Glomeromycetes</taxon>
        <taxon>Diversisporales</taxon>
        <taxon>Gigasporaceae</taxon>
        <taxon>Dentiscutata</taxon>
    </lineage>
</organism>
<dbReference type="AlphaFoldDB" id="A0A9N9JEU1"/>
<reference evidence="1" key="1">
    <citation type="submission" date="2021-06" db="EMBL/GenBank/DDBJ databases">
        <authorList>
            <person name="Kallberg Y."/>
            <person name="Tangrot J."/>
            <person name="Rosling A."/>
        </authorList>
    </citation>
    <scope>NUCLEOTIDE SEQUENCE</scope>
    <source>
        <strain evidence="1">MA453B</strain>
    </source>
</reference>
<dbReference type="EMBL" id="CAJVPY010021019">
    <property type="protein sequence ID" value="CAG8777986.1"/>
    <property type="molecule type" value="Genomic_DNA"/>
</dbReference>
<feature type="non-terminal residue" evidence="1">
    <location>
        <position position="1"/>
    </location>
</feature>
<evidence type="ECO:0000313" key="1">
    <source>
        <dbReference type="EMBL" id="CAG8777986.1"/>
    </source>
</evidence>
<gene>
    <name evidence="1" type="ORF">DERYTH_LOCUS19334</name>
</gene>
<sequence>NKNFCFIFITGVQQQRAEIPLVLCNEQKIVDLVKLLLTFR</sequence>
<name>A0A9N9JEU1_9GLOM</name>
<keyword evidence="2" id="KW-1185">Reference proteome</keyword>
<feature type="non-terminal residue" evidence="1">
    <location>
        <position position="40"/>
    </location>
</feature>